<evidence type="ECO:0000256" key="1">
    <source>
        <dbReference type="SAM" id="MobiDB-lite"/>
    </source>
</evidence>
<protein>
    <submittedName>
        <fullName evidence="2">Uncharacterized protein</fullName>
    </submittedName>
</protein>
<feature type="region of interest" description="Disordered" evidence="1">
    <location>
        <begin position="1"/>
        <end position="23"/>
    </location>
</feature>
<organism evidence="2 3">
    <name type="scientific">Hypsizygus marmoreus</name>
    <name type="common">White beech mushroom</name>
    <name type="synonym">Agaricus marmoreus</name>
    <dbReference type="NCBI Taxonomy" id="39966"/>
    <lineage>
        <taxon>Eukaryota</taxon>
        <taxon>Fungi</taxon>
        <taxon>Dikarya</taxon>
        <taxon>Basidiomycota</taxon>
        <taxon>Agaricomycotina</taxon>
        <taxon>Agaricomycetes</taxon>
        <taxon>Agaricomycetidae</taxon>
        <taxon>Agaricales</taxon>
        <taxon>Tricholomatineae</taxon>
        <taxon>Lyophyllaceae</taxon>
        <taxon>Hypsizygus</taxon>
    </lineage>
</organism>
<dbReference type="Proteomes" id="UP000076154">
    <property type="component" value="Unassembled WGS sequence"/>
</dbReference>
<name>A0A369J6J1_HYPMA</name>
<evidence type="ECO:0000313" key="2">
    <source>
        <dbReference type="EMBL" id="RDB15323.1"/>
    </source>
</evidence>
<reference evidence="2" key="1">
    <citation type="submission" date="2018-04" db="EMBL/GenBank/DDBJ databases">
        <title>Whole genome sequencing of Hypsizygus marmoreus.</title>
        <authorList>
            <person name="Choi I.-G."/>
            <person name="Min B."/>
            <person name="Kim J.-G."/>
            <person name="Kim S."/>
            <person name="Oh Y.-L."/>
            <person name="Kong W.-S."/>
            <person name="Park H."/>
            <person name="Jeong J."/>
            <person name="Song E.-S."/>
        </authorList>
    </citation>
    <scope>NUCLEOTIDE SEQUENCE [LARGE SCALE GENOMIC DNA]</scope>
    <source>
        <strain evidence="2">51987-8</strain>
    </source>
</reference>
<feature type="compositionally biased region" description="Polar residues" evidence="1">
    <location>
        <begin position="1"/>
        <end position="10"/>
    </location>
</feature>
<keyword evidence="3" id="KW-1185">Reference proteome</keyword>
<dbReference type="EMBL" id="LUEZ02000184">
    <property type="protein sequence ID" value="RDB15323.1"/>
    <property type="molecule type" value="Genomic_DNA"/>
</dbReference>
<gene>
    <name evidence="2" type="ORF">Hypma_004750</name>
</gene>
<sequence length="167" mass="18585">MDPSALSHSLGQDPDIPCLPSSLKPGIEQMGRGEWVGSGTSEWDWRCTVEPIIHGSILSSFSWKTHHMHLALCRTPLHSLLLPDPTDSSSLAQQLVDHTDGGTAVMDMGRAAIRRSKGFKVERTFYLEEVFQLVGQWSIRPYGVEELIAALRESMSGRLTTDRRVDL</sequence>
<comment type="caution">
    <text evidence="2">The sequence shown here is derived from an EMBL/GenBank/DDBJ whole genome shotgun (WGS) entry which is preliminary data.</text>
</comment>
<proteinExistence type="predicted"/>
<dbReference type="InParanoid" id="A0A369J6J1"/>
<dbReference type="AlphaFoldDB" id="A0A369J6J1"/>
<accession>A0A369J6J1</accession>
<evidence type="ECO:0000313" key="3">
    <source>
        <dbReference type="Proteomes" id="UP000076154"/>
    </source>
</evidence>